<dbReference type="PANTHER" id="PTHR10579:SF167">
    <property type="entry name" value="OS02G0619600 PROTEIN"/>
    <property type="match status" value="1"/>
</dbReference>
<dbReference type="InterPro" id="IPR001841">
    <property type="entry name" value="Znf_RING"/>
</dbReference>
<dbReference type="Gene3D" id="3.40.50.410">
    <property type="entry name" value="von Willebrand factor, type A domain"/>
    <property type="match status" value="1"/>
</dbReference>
<dbReference type="InterPro" id="IPR013083">
    <property type="entry name" value="Znf_RING/FYVE/PHD"/>
</dbReference>
<dbReference type="InterPro" id="IPR051266">
    <property type="entry name" value="CLCR"/>
</dbReference>
<protein>
    <submittedName>
        <fullName evidence="3">E3 ubiquitin-protein ligase WAV3-like</fullName>
    </submittedName>
</protein>
<dbReference type="SMART" id="SM00327">
    <property type="entry name" value="VWA"/>
    <property type="match status" value="1"/>
</dbReference>
<dbReference type="Gene3D" id="3.30.40.10">
    <property type="entry name" value="Zinc/RING finger domain, C3HC4 (zinc finger)"/>
    <property type="match status" value="1"/>
</dbReference>
<feature type="domain" description="VWFA" evidence="1">
    <location>
        <begin position="168"/>
        <end position="351"/>
    </location>
</feature>
<sequence>MGQALFTAECSHIFHFKCIGLNVKHGNHVCPICRAKWKEVPIHGSQNSDHSRGRARVRPVNVPHDQDYTMIIRPPYRDYSHRKANLAPLYQSSEPASFDDDEPLNLQSNATKETRHGCADKVEMKTELEYSAIPKSAIEENFAVLIHLKAPSADTEHIPGKTTRAPVDLVTVLDISGSMAGSKLALLKRAMGFVIQNLGPSDRLSVIAFSVTGRRLFNLRRMTESGRQLALQAVNSLVASGGTNIADGLRKGVKVIEERKEKNPVCSIILLSDGQDIYNIAGSSSPRQSEYRSLLPPVFWDRTNNQIPVHAFGFGSDHDAAALHFISETTGGTFSFIEAEAVIQDAFAQCIGGLLSVLVQKLHVVVDCVHPGVQLTDVKCGSYSSQMASDKRRGSINVGDLYADEERDFLVYVNVPEVHHEDATALLRLCCFYQDAVSNESMHLKTQEVLLQRPETVREQKMSLDVDRQRNRIFAAEAMAAARAAAERNALSEAVSILENHRKMVSESAAANAGDQMCMALDAEMKEIQERMANRQRYESSGRAYVLSGLSSHSWQRATARGDSTQSSTSVHAYQTPSMVEMIGRSQILQTKPHHRR</sequence>
<dbReference type="CDD" id="cd01466">
    <property type="entry name" value="vWA_C3HC4_type"/>
    <property type="match status" value="1"/>
</dbReference>
<dbReference type="Proteomes" id="UP001515500">
    <property type="component" value="Chromosome 14"/>
</dbReference>
<organism evidence="2 3">
    <name type="scientific">Dioscorea cayennensis subsp. rotundata</name>
    <name type="common">White Guinea yam</name>
    <name type="synonym">Dioscorea rotundata</name>
    <dbReference type="NCBI Taxonomy" id="55577"/>
    <lineage>
        <taxon>Eukaryota</taxon>
        <taxon>Viridiplantae</taxon>
        <taxon>Streptophyta</taxon>
        <taxon>Embryophyta</taxon>
        <taxon>Tracheophyta</taxon>
        <taxon>Spermatophyta</taxon>
        <taxon>Magnoliopsida</taxon>
        <taxon>Liliopsida</taxon>
        <taxon>Dioscoreales</taxon>
        <taxon>Dioscoreaceae</taxon>
        <taxon>Dioscorea</taxon>
    </lineage>
</organism>
<dbReference type="SUPFAM" id="SSF53300">
    <property type="entry name" value="vWA-like"/>
    <property type="match status" value="1"/>
</dbReference>
<dbReference type="Pfam" id="PF17123">
    <property type="entry name" value="zf-RING_11"/>
    <property type="match status" value="1"/>
</dbReference>
<dbReference type="Pfam" id="PF00092">
    <property type="entry name" value="VWA"/>
    <property type="match status" value="1"/>
</dbReference>
<name>A0AB40CDH8_DIOCR</name>
<keyword evidence="2" id="KW-1185">Reference proteome</keyword>
<proteinExistence type="predicted"/>
<dbReference type="InterPro" id="IPR032838">
    <property type="entry name" value="Vwaint_dom"/>
</dbReference>
<gene>
    <name evidence="3" type="primary">LOC120275454</name>
</gene>
<dbReference type="RefSeq" id="XP_039137963.1">
    <property type="nucleotide sequence ID" value="XM_039282029.1"/>
</dbReference>
<dbReference type="InterPro" id="IPR036465">
    <property type="entry name" value="vWFA_dom_sf"/>
</dbReference>
<evidence type="ECO:0000259" key="1">
    <source>
        <dbReference type="PROSITE" id="PS50234"/>
    </source>
</evidence>
<dbReference type="AlphaFoldDB" id="A0AB40CDH8"/>
<reference evidence="3" key="1">
    <citation type="submission" date="2025-08" db="UniProtKB">
        <authorList>
            <consortium name="RefSeq"/>
        </authorList>
    </citation>
    <scope>IDENTIFICATION</scope>
</reference>
<dbReference type="InterPro" id="IPR002035">
    <property type="entry name" value="VWF_A"/>
</dbReference>
<evidence type="ECO:0000313" key="2">
    <source>
        <dbReference type="Proteomes" id="UP001515500"/>
    </source>
</evidence>
<accession>A0AB40CDH8</accession>
<dbReference type="SUPFAM" id="SSF57850">
    <property type="entry name" value="RING/U-box"/>
    <property type="match status" value="1"/>
</dbReference>
<dbReference type="PROSITE" id="PS50234">
    <property type="entry name" value="VWFA"/>
    <property type="match status" value="1"/>
</dbReference>
<dbReference type="PANTHER" id="PTHR10579">
    <property type="entry name" value="CALCIUM-ACTIVATED CHLORIDE CHANNEL REGULATOR"/>
    <property type="match status" value="1"/>
</dbReference>
<dbReference type="GeneID" id="120275454"/>
<evidence type="ECO:0000313" key="3">
    <source>
        <dbReference type="RefSeq" id="XP_039137963.1"/>
    </source>
</evidence>
<dbReference type="Pfam" id="PF14624">
    <property type="entry name" value="Vwaint"/>
    <property type="match status" value="1"/>
</dbReference>